<dbReference type="SUPFAM" id="SSF52833">
    <property type="entry name" value="Thioredoxin-like"/>
    <property type="match status" value="1"/>
</dbReference>
<reference evidence="3" key="1">
    <citation type="journal article" date="2019" name="Int. J. Syst. Evol. Microbiol.">
        <title>The Global Catalogue of Microorganisms (GCM) 10K type strain sequencing project: providing services to taxonomists for standard genome sequencing and annotation.</title>
        <authorList>
            <consortium name="The Broad Institute Genomics Platform"/>
            <consortium name="The Broad Institute Genome Sequencing Center for Infectious Disease"/>
            <person name="Wu L."/>
            <person name="Ma J."/>
        </authorList>
    </citation>
    <scope>NUCLEOTIDE SEQUENCE [LARGE SCALE GENOMIC DNA]</scope>
    <source>
        <strain evidence="3">KCTC 23707</strain>
    </source>
</reference>
<dbReference type="Gene3D" id="1.20.1050.10">
    <property type="match status" value="1"/>
</dbReference>
<dbReference type="Gene3D" id="3.40.30.10">
    <property type="entry name" value="Glutaredoxin"/>
    <property type="match status" value="1"/>
</dbReference>
<evidence type="ECO:0000313" key="3">
    <source>
        <dbReference type="Proteomes" id="UP001597373"/>
    </source>
</evidence>
<evidence type="ECO:0000313" key="2">
    <source>
        <dbReference type="EMBL" id="MFD2260635.1"/>
    </source>
</evidence>
<dbReference type="PANTHER" id="PTHR43968:SF6">
    <property type="entry name" value="GLUTATHIONE S-TRANSFERASE OMEGA"/>
    <property type="match status" value="1"/>
</dbReference>
<dbReference type="InterPro" id="IPR036249">
    <property type="entry name" value="Thioredoxin-like_sf"/>
</dbReference>
<organism evidence="2 3">
    <name type="scientific">Chelativorans composti</name>
    <dbReference type="NCBI Taxonomy" id="768533"/>
    <lineage>
        <taxon>Bacteria</taxon>
        <taxon>Pseudomonadati</taxon>
        <taxon>Pseudomonadota</taxon>
        <taxon>Alphaproteobacteria</taxon>
        <taxon>Hyphomicrobiales</taxon>
        <taxon>Phyllobacteriaceae</taxon>
        <taxon>Chelativorans</taxon>
    </lineage>
</organism>
<dbReference type="CDD" id="cd03205">
    <property type="entry name" value="GST_C_6"/>
    <property type="match status" value="1"/>
</dbReference>
<evidence type="ECO:0000259" key="1">
    <source>
        <dbReference type="PROSITE" id="PS50404"/>
    </source>
</evidence>
<protein>
    <submittedName>
        <fullName evidence="2">Glutathione S-transferase</fullName>
    </submittedName>
</protein>
<dbReference type="PROSITE" id="PS50404">
    <property type="entry name" value="GST_NTER"/>
    <property type="match status" value="1"/>
</dbReference>
<dbReference type="RefSeq" id="WP_345099739.1">
    <property type="nucleotide sequence ID" value="NZ_BAABGS010000070.1"/>
</dbReference>
<dbReference type="Pfam" id="PF13410">
    <property type="entry name" value="GST_C_2"/>
    <property type="match status" value="1"/>
</dbReference>
<dbReference type="EMBL" id="JBHUIR010000049">
    <property type="protein sequence ID" value="MFD2260635.1"/>
    <property type="molecule type" value="Genomic_DNA"/>
</dbReference>
<dbReference type="InterPro" id="IPR050983">
    <property type="entry name" value="GST_Omega/HSP26"/>
</dbReference>
<dbReference type="InterPro" id="IPR036282">
    <property type="entry name" value="Glutathione-S-Trfase_C_sf"/>
</dbReference>
<sequence>MLKLLYSPASPFARKVRMAALERRVPLQLELVRVNPVNRSERLAEFNPLVKIPVLITPDGPIHDSRVICRFLDRRGEGPSLYSSETADTWEILVLESLADGLMDAAVNLRYELNDRPAELRWQQWVDAQRARIHAVLRHLSGRIPQLAASHLGTLATAAALEYLDFRHPDLEWRAAWPALSDWVTDFAQTALMRETKYPASA</sequence>
<accession>A0ABW5DMW0</accession>
<dbReference type="PANTHER" id="PTHR43968">
    <property type="match status" value="1"/>
</dbReference>
<dbReference type="Pfam" id="PF13417">
    <property type="entry name" value="GST_N_3"/>
    <property type="match status" value="1"/>
</dbReference>
<dbReference type="Proteomes" id="UP001597373">
    <property type="component" value="Unassembled WGS sequence"/>
</dbReference>
<name>A0ABW5DMW0_9HYPH</name>
<feature type="domain" description="GST N-terminal" evidence="1">
    <location>
        <begin position="1"/>
        <end position="80"/>
    </location>
</feature>
<dbReference type="CDD" id="cd03049">
    <property type="entry name" value="GST_N_3"/>
    <property type="match status" value="1"/>
</dbReference>
<dbReference type="InterPro" id="IPR004045">
    <property type="entry name" value="Glutathione_S-Trfase_N"/>
</dbReference>
<keyword evidence="3" id="KW-1185">Reference proteome</keyword>
<dbReference type="SUPFAM" id="SSF47616">
    <property type="entry name" value="GST C-terminal domain-like"/>
    <property type="match status" value="1"/>
</dbReference>
<comment type="caution">
    <text evidence="2">The sequence shown here is derived from an EMBL/GenBank/DDBJ whole genome shotgun (WGS) entry which is preliminary data.</text>
</comment>
<proteinExistence type="predicted"/>
<gene>
    <name evidence="2" type="ORF">ACFSMZ_12805</name>
</gene>